<evidence type="ECO:0000256" key="1">
    <source>
        <dbReference type="ARBA" id="ARBA00010718"/>
    </source>
</evidence>
<dbReference type="InterPro" id="IPR001148">
    <property type="entry name" value="CA_dom"/>
</dbReference>
<dbReference type="GO" id="GO:0008270">
    <property type="term" value="F:zinc ion binding"/>
    <property type="evidence" value="ECO:0007669"/>
    <property type="project" value="InterPro"/>
</dbReference>
<dbReference type="CDD" id="cd00326">
    <property type="entry name" value="alpha_CA"/>
    <property type="match status" value="1"/>
</dbReference>
<protein>
    <recommendedName>
        <fullName evidence="2">Alpha-carbonic anhydrase domain-containing protein</fullName>
    </recommendedName>
</protein>
<dbReference type="GO" id="GO:0004089">
    <property type="term" value="F:carbonate dehydratase activity"/>
    <property type="evidence" value="ECO:0007669"/>
    <property type="project" value="InterPro"/>
</dbReference>
<dbReference type="PANTHER" id="PTHR18952:SF137">
    <property type="entry name" value="CARBONIC ANHYDRASE"/>
    <property type="match status" value="1"/>
</dbReference>
<dbReference type="PROSITE" id="PS51144">
    <property type="entry name" value="ALPHA_CA_2"/>
    <property type="match status" value="1"/>
</dbReference>
<reference evidence="3" key="1">
    <citation type="journal article" date="2021" name="Mol. Ecol. Resour.">
        <title>Phylogenomic analyses of the genus Drosophila reveals genomic signals of climate adaptation.</title>
        <authorList>
            <person name="Li F."/>
            <person name="Rane R.V."/>
            <person name="Luria V."/>
            <person name="Xiong Z."/>
            <person name="Chen J."/>
            <person name="Li Z."/>
            <person name="Catullo R.A."/>
            <person name="Griffin P.C."/>
            <person name="Schiffer M."/>
            <person name="Pearce S."/>
            <person name="Lee S.F."/>
            <person name="McElroy K."/>
            <person name="Stocker A."/>
            <person name="Shirriffs J."/>
            <person name="Cockerell F."/>
            <person name="Coppin C."/>
            <person name="Sgro C.M."/>
            <person name="Karger A."/>
            <person name="Cain J.W."/>
            <person name="Weber J.A."/>
            <person name="Santpere G."/>
            <person name="Kirschner M.W."/>
            <person name="Hoffmann A.A."/>
            <person name="Oakeshott J.G."/>
            <person name="Zhang G."/>
        </authorList>
    </citation>
    <scope>NUCLEOTIDE SEQUENCE</scope>
    <source>
        <strain evidence="3">BGI-SZ-2011g</strain>
    </source>
</reference>
<evidence type="ECO:0000313" key="3">
    <source>
        <dbReference type="EMBL" id="KAH8359717.1"/>
    </source>
</evidence>
<dbReference type="SMART" id="SM01057">
    <property type="entry name" value="Carb_anhydrase"/>
    <property type="match status" value="1"/>
</dbReference>
<dbReference type="InterPro" id="IPR036398">
    <property type="entry name" value="CA_dom_sf"/>
</dbReference>
<proteinExistence type="inferred from homology"/>
<dbReference type="Pfam" id="PF00194">
    <property type="entry name" value="Carb_anhydrase"/>
    <property type="match status" value="1"/>
</dbReference>
<dbReference type="SUPFAM" id="SSF51069">
    <property type="entry name" value="Carbonic anhydrase"/>
    <property type="match status" value="1"/>
</dbReference>
<feature type="domain" description="Alpha-carbonic anhydrase" evidence="2">
    <location>
        <begin position="1"/>
        <end position="211"/>
    </location>
</feature>
<dbReference type="EMBL" id="JAJJHW010003409">
    <property type="protein sequence ID" value="KAH8359717.1"/>
    <property type="molecule type" value="Genomic_DNA"/>
</dbReference>
<comment type="caution">
    <text evidence="3">The sequence shown here is derived from an EMBL/GenBank/DDBJ whole genome shotgun (WGS) entry which is preliminary data.</text>
</comment>
<organism evidence="3 4">
    <name type="scientific">Drosophila rubida</name>
    <dbReference type="NCBI Taxonomy" id="30044"/>
    <lineage>
        <taxon>Eukaryota</taxon>
        <taxon>Metazoa</taxon>
        <taxon>Ecdysozoa</taxon>
        <taxon>Arthropoda</taxon>
        <taxon>Hexapoda</taxon>
        <taxon>Insecta</taxon>
        <taxon>Pterygota</taxon>
        <taxon>Neoptera</taxon>
        <taxon>Endopterygota</taxon>
        <taxon>Diptera</taxon>
        <taxon>Brachycera</taxon>
        <taxon>Muscomorpha</taxon>
        <taxon>Ephydroidea</taxon>
        <taxon>Drosophilidae</taxon>
        <taxon>Drosophila</taxon>
    </lineage>
</organism>
<dbReference type="PANTHER" id="PTHR18952">
    <property type="entry name" value="CARBONIC ANHYDRASE"/>
    <property type="match status" value="1"/>
</dbReference>
<comment type="similarity">
    <text evidence="1">Belongs to the alpha-carbonic anhydrase family.</text>
</comment>
<gene>
    <name evidence="3" type="ORF">KR093_008472</name>
</gene>
<dbReference type="AlphaFoldDB" id="A0AAD4JU52"/>
<accession>A0AAD4JU52</accession>
<dbReference type="Gene3D" id="3.10.200.10">
    <property type="entry name" value="Alpha carbonic anhydrase"/>
    <property type="match status" value="1"/>
</dbReference>
<dbReference type="Proteomes" id="UP001200034">
    <property type="component" value="Unassembled WGS sequence"/>
</dbReference>
<keyword evidence="4" id="KW-1185">Reference proteome</keyword>
<dbReference type="InterPro" id="IPR023561">
    <property type="entry name" value="Carbonic_anhydrase_a-class"/>
</dbReference>
<dbReference type="GO" id="GO:0005737">
    <property type="term" value="C:cytoplasm"/>
    <property type="evidence" value="ECO:0007669"/>
    <property type="project" value="TreeGrafter"/>
</dbReference>
<sequence>MKIGQTVRNQNPQISGADLAGTYIAEELHLHWGSKSHFGAEHGINGYIHDAEMHIVHRRSIYSDIKTAATKTDGLAVLAIMINFSDVPQTPEMLRLSQGLPEFFWQLSQIVKFQSSTYTRTSLTVGSILFFLKLDTFYTYHGSLTTPGCHEAVHWIVFPTAIILHPNPGHNIYSIKYENGKPLVNNNRKITTYNPKVSVYDVNYWNYMYKP</sequence>
<evidence type="ECO:0000259" key="2">
    <source>
        <dbReference type="PROSITE" id="PS51144"/>
    </source>
</evidence>
<name>A0AAD4JU52_9MUSC</name>
<evidence type="ECO:0000313" key="4">
    <source>
        <dbReference type="Proteomes" id="UP001200034"/>
    </source>
</evidence>